<dbReference type="EMBL" id="SHNN01000001">
    <property type="protein sequence ID" value="MCX2979455.1"/>
    <property type="molecule type" value="Genomic_DNA"/>
</dbReference>
<feature type="signal peptide" evidence="1">
    <location>
        <begin position="1"/>
        <end position="19"/>
    </location>
</feature>
<reference evidence="2" key="1">
    <citation type="submission" date="2019-02" db="EMBL/GenBank/DDBJ databases">
        <authorList>
            <person name="Li S.-H."/>
        </authorList>
    </citation>
    <scope>NUCLEOTIDE SEQUENCE</scope>
    <source>
        <strain evidence="2">IMCC14734</strain>
    </source>
</reference>
<proteinExistence type="predicted"/>
<dbReference type="NCBIfam" id="TIGR03370">
    <property type="entry name" value="VPLPA-CTERM"/>
    <property type="match status" value="1"/>
</dbReference>
<keyword evidence="3" id="KW-1185">Reference proteome</keyword>
<comment type="caution">
    <text evidence="2">The sequence shown here is derived from an EMBL/GenBank/DDBJ whole genome shotgun (WGS) entry which is preliminary data.</text>
</comment>
<accession>A0ABT3TBA1</accession>
<sequence length="207" mass="22254">MRHFLITLVLAAISISSNAALVSKDWQSTGDNLITHDTETGLNWLNLTATYGATFDAVTHEFRIGGQFEGFRYATDAEVEDLWLKFDIDLSTGAATSVPDWDANVQTAATQLGNTWNIYAAWDYPYGVSGITATVSGPGHSALGAYQTDWGPTVYETNGVITISDTLANIQPYGSYIVSVPEVPLPAAAWLFGSALLGLGAIKRKRS</sequence>
<dbReference type="Proteomes" id="UP001143362">
    <property type="component" value="Unassembled WGS sequence"/>
</dbReference>
<dbReference type="InterPro" id="IPR022472">
    <property type="entry name" value="VPLPA-CTERM"/>
</dbReference>
<keyword evidence="1" id="KW-0732">Signal</keyword>
<feature type="chain" id="PRO_5046075242" evidence="1">
    <location>
        <begin position="20"/>
        <end position="207"/>
    </location>
</feature>
<evidence type="ECO:0000313" key="3">
    <source>
        <dbReference type="Proteomes" id="UP001143362"/>
    </source>
</evidence>
<name>A0ABT3TBA1_9GAMM</name>
<evidence type="ECO:0000256" key="1">
    <source>
        <dbReference type="SAM" id="SignalP"/>
    </source>
</evidence>
<gene>
    <name evidence="2" type="ORF">EYC98_01115</name>
</gene>
<dbReference type="RefSeq" id="WP_279243457.1">
    <property type="nucleotide sequence ID" value="NZ_SHNN01000001.1"/>
</dbReference>
<protein>
    <submittedName>
        <fullName evidence="2">VPLPA-CTERM sorting domain-containing protein</fullName>
    </submittedName>
</protein>
<evidence type="ECO:0000313" key="2">
    <source>
        <dbReference type="EMBL" id="MCX2979455.1"/>
    </source>
</evidence>
<organism evidence="2 3">
    <name type="scientific">Candidatus Litorirhabdus singularis</name>
    <dbReference type="NCBI Taxonomy" id="2518993"/>
    <lineage>
        <taxon>Bacteria</taxon>
        <taxon>Pseudomonadati</taxon>
        <taxon>Pseudomonadota</taxon>
        <taxon>Gammaproteobacteria</taxon>
        <taxon>Cellvibrionales</taxon>
        <taxon>Halieaceae</taxon>
        <taxon>Candidatus Litorirhabdus</taxon>
    </lineage>
</organism>